<dbReference type="EMBL" id="AP024601">
    <property type="protein sequence ID" value="BCU82131.1"/>
    <property type="molecule type" value="Genomic_DNA"/>
</dbReference>
<organism evidence="2 3">
    <name type="scientific">Polycladomyces abyssicola</name>
    <dbReference type="NCBI Taxonomy" id="1125966"/>
    <lineage>
        <taxon>Bacteria</taxon>
        <taxon>Bacillati</taxon>
        <taxon>Bacillota</taxon>
        <taxon>Bacilli</taxon>
        <taxon>Bacillales</taxon>
        <taxon>Thermoactinomycetaceae</taxon>
        <taxon>Polycladomyces</taxon>
    </lineage>
</organism>
<dbReference type="Proteomes" id="UP000677436">
    <property type="component" value="Chromosome"/>
</dbReference>
<reference evidence="2" key="1">
    <citation type="journal article" date="2013" name="Int. J. Syst. Evol. Microbiol.">
        <title>Polycladomyces abyssicola gen. nov., sp. nov., a thermophilic filamentous bacterium isolated from hemipelagic sediment.</title>
        <authorList>
            <person name="Tsubouchi T."/>
            <person name="Shimane Y."/>
            <person name="Mori K."/>
            <person name="Usui K."/>
            <person name="Hiraki T."/>
            <person name="Tame A."/>
            <person name="Uematsu K."/>
            <person name="Maruyama T."/>
            <person name="Hatada Y."/>
        </authorList>
    </citation>
    <scope>NUCLEOTIDE SEQUENCE</scope>
    <source>
        <strain evidence="2">JIR-001</strain>
    </source>
</reference>
<evidence type="ECO:0000313" key="3">
    <source>
        <dbReference type="Proteomes" id="UP000677436"/>
    </source>
</evidence>
<name>A0A8D5UGQ3_9BACL</name>
<feature type="region of interest" description="Disordered" evidence="1">
    <location>
        <begin position="81"/>
        <end position="100"/>
    </location>
</feature>
<gene>
    <name evidence="2" type="ORF">JIR001_19140</name>
</gene>
<reference evidence="2" key="2">
    <citation type="journal article" date="2021" name="Microbiol. Resour. Announc.">
        <title>Complete Genome Sequence of Polycladomyces abyssicola JIR-001T, Isolated from Hemipelagic Sediment in Deep Seawater.</title>
        <authorList>
            <person name="Tsubouchi T."/>
            <person name="Kaneko Y."/>
        </authorList>
    </citation>
    <scope>NUCLEOTIDE SEQUENCE</scope>
    <source>
        <strain evidence="2">JIR-001</strain>
    </source>
</reference>
<dbReference type="RefSeq" id="WP_212772507.1">
    <property type="nucleotide sequence ID" value="NZ_AP024601.1"/>
</dbReference>
<sequence>MKDTLGLNQFYNLDYYDHYYDPYDVHSYNLDPNSFDYYDPGINQWRRCRRVSVCRWVQDRWGNWTSLSGFGIVGPDADGGIGVEEAEENPKDMNGYLSLA</sequence>
<dbReference type="AlphaFoldDB" id="A0A8D5UGQ3"/>
<protein>
    <submittedName>
        <fullName evidence="2">Uncharacterized protein</fullName>
    </submittedName>
</protein>
<keyword evidence="3" id="KW-1185">Reference proteome</keyword>
<dbReference type="KEGG" id="pabs:JIR001_19140"/>
<proteinExistence type="predicted"/>
<evidence type="ECO:0000313" key="2">
    <source>
        <dbReference type="EMBL" id="BCU82131.1"/>
    </source>
</evidence>
<accession>A0A8D5UGQ3</accession>
<evidence type="ECO:0000256" key="1">
    <source>
        <dbReference type="SAM" id="MobiDB-lite"/>
    </source>
</evidence>